<dbReference type="AlphaFoldDB" id="A0AAW2D3N6"/>
<name>A0AAW2D3N6_9ROSI</name>
<feature type="domain" description="MPN" evidence="4">
    <location>
        <begin position="17"/>
        <end position="154"/>
    </location>
</feature>
<dbReference type="InterPro" id="IPR033858">
    <property type="entry name" value="MPN_RPN7_8"/>
</dbReference>
<gene>
    <name evidence="5" type="ORF">SO802_017072</name>
</gene>
<sequence length="314" mass="35309">MDVIKTQQISGKSIEKVIVHPLVLLSIVDNYNRVAKDTRKRVVGVLLGSTFKGTVDVTNSYAVPFEEDDRDPSIWFLDHNYHESMFSMFKRINAKEHVVGWYSTGPKLRENDLDVHGLFNDYVPNPVLVIIDVQPKELGIPSKAYYAVEEVKENATQKSQKVFVHVPSVIAAHEVEEIGILIKHKAELQLNSMCSSFFCLLQVTGKLAALKGLDARLKEIRSYLDLVIDGKIPLNHEILYHLQDVFNLLPNLNVTELIKAFSVKTNDMMLVIYLSSLIRSVVALHNLINNKILNKEHEKAEDSKPVAVPATAGS</sequence>
<organism evidence="5 6">
    <name type="scientific">Lithocarpus litseifolius</name>
    <dbReference type="NCBI Taxonomy" id="425828"/>
    <lineage>
        <taxon>Eukaryota</taxon>
        <taxon>Viridiplantae</taxon>
        <taxon>Streptophyta</taxon>
        <taxon>Embryophyta</taxon>
        <taxon>Tracheophyta</taxon>
        <taxon>Spermatophyta</taxon>
        <taxon>Magnoliopsida</taxon>
        <taxon>eudicotyledons</taxon>
        <taxon>Gunneridae</taxon>
        <taxon>Pentapetalae</taxon>
        <taxon>rosids</taxon>
        <taxon>fabids</taxon>
        <taxon>Fagales</taxon>
        <taxon>Fagaceae</taxon>
        <taxon>Lithocarpus</taxon>
    </lineage>
</organism>
<dbReference type="GO" id="GO:0008237">
    <property type="term" value="F:metallopeptidase activity"/>
    <property type="evidence" value="ECO:0007669"/>
    <property type="project" value="InterPro"/>
</dbReference>
<comment type="similarity">
    <text evidence="1">Belongs to the peptidase M67A family.</text>
</comment>
<dbReference type="Proteomes" id="UP001459277">
    <property type="component" value="Unassembled WGS sequence"/>
</dbReference>
<dbReference type="InterPro" id="IPR037518">
    <property type="entry name" value="MPN"/>
</dbReference>
<dbReference type="Gene3D" id="3.40.140.10">
    <property type="entry name" value="Cytidine Deaminase, domain 2"/>
    <property type="match status" value="1"/>
</dbReference>
<keyword evidence="2" id="KW-0647">Proteasome</keyword>
<dbReference type="GO" id="GO:0005838">
    <property type="term" value="C:proteasome regulatory particle"/>
    <property type="evidence" value="ECO:0007669"/>
    <property type="project" value="InterPro"/>
</dbReference>
<evidence type="ECO:0000256" key="3">
    <source>
        <dbReference type="ARBA" id="ARBA00064920"/>
    </source>
</evidence>
<dbReference type="Pfam" id="PF01398">
    <property type="entry name" value="JAB"/>
    <property type="match status" value="1"/>
</dbReference>
<evidence type="ECO:0000313" key="6">
    <source>
        <dbReference type="Proteomes" id="UP001459277"/>
    </source>
</evidence>
<dbReference type="GO" id="GO:0043161">
    <property type="term" value="P:proteasome-mediated ubiquitin-dependent protein catabolic process"/>
    <property type="evidence" value="ECO:0007669"/>
    <property type="project" value="TreeGrafter"/>
</dbReference>
<reference evidence="5 6" key="1">
    <citation type="submission" date="2024-01" db="EMBL/GenBank/DDBJ databases">
        <title>A telomere-to-telomere, gap-free genome of sweet tea (Lithocarpus litseifolius).</title>
        <authorList>
            <person name="Zhou J."/>
        </authorList>
    </citation>
    <scope>NUCLEOTIDE SEQUENCE [LARGE SCALE GENOMIC DNA]</scope>
    <source>
        <strain evidence="5">Zhou-2022a</strain>
        <tissue evidence="5">Leaf</tissue>
    </source>
</reference>
<dbReference type="FunFam" id="3.40.140.10:FF:000013">
    <property type="entry name" value="26S proteasome non-ATPase regulatory subunit 7"/>
    <property type="match status" value="1"/>
</dbReference>
<dbReference type="PANTHER" id="PTHR10540:SF7">
    <property type="entry name" value="26S PROTEASOME NON-ATPASE REGULATORY SUBUNIT 7"/>
    <property type="match status" value="1"/>
</dbReference>
<keyword evidence="6" id="KW-1185">Reference proteome</keyword>
<protein>
    <recommendedName>
        <fullName evidence="4">MPN domain-containing protein</fullName>
    </recommendedName>
</protein>
<dbReference type="InterPro" id="IPR024969">
    <property type="entry name" value="EIF3F/CSN6-like_C"/>
</dbReference>
<dbReference type="GO" id="GO:0048731">
    <property type="term" value="P:system development"/>
    <property type="evidence" value="ECO:0007669"/>
    <property type="project" value="UniProtKB-ARBA"/>
</dbReference>
<dbReference type="InterPro" id="IPR000555">
    <property type="entry name" value="JAMM/MPN+_dom"/>
</dbReference>
<dbReference type="CDD" id="cd08062">
    <property type="entry name" value="MPN_RPN7_8"/>
    <property type="match status" value="1"/>
</dbReference>
<dbReference type="PROSITE" id="PS50249">
    <property type="entry name" value="MPN"/>
    <property type="match status" value="1"/>
</dbReference>
<evidence type="ECO:0000256" key="1">
    <source>
        <dbReference type="ARBA" id="ARBA00008568"/>
    </source>
</evidence>
<dbReference type="PANTHER" id="PTHR10540">
    <property type="entry name" value="EUKARYOTIC TRANSLATION INITIATION FACTOR 3 SUBUNIT F-RELATED"/>
    <property type="match status" value="1"/>
</dbReference>
<dbReference type="EMBL" id="JAZDWU010000005">
    <property type="protein sequence ID" value="KAL0003291.1"/>
    <property type="molecule type" value="Genomic_DNA"/>
</dbReference>
<proteinExistence type="inferred from homology"/>
<evidence type="ECO:0000256" key="2">
    <source>
        <dbReference type="ARBA" id="ARBA00022942"/>
    </source>
</evidence>
<dbReference type="SMART" id="SM00232">
    <property type="entry name" value="JAB_MPN"/>
    <property type="match status" value="1"/>
</dbReference>
<evidence type="ECO:0000313" key="5">
    <source>
        <dbReference type="EMBL" id="KAL0003291.1"/>
    </source>
</evidence>
<accession>A0AAW2D3N6</accession>
<evidence type="ECO:0000259" key="4">
    <source>
        <dbReference type="PROSITE" id="PS50249"/>
    </source>
</evidence>
<comment type="subunit">
    <text evidence="3">Component of the 19S regulatory particle (RP/PA700) lid subcomplex of the 26S proteasome. The 26S proteasome is composed of a core protease (CP), known as the 20S proteasome, capped at one or both ends by the 19S regulatory particle (RP/PA700). The RP/PA700 complex is composed of at least 17 different subunits in two subcomplexes, the base and the lid, which form the portions proximal and distal to the 20S proteolytic core, respectively.</text>
</comment>
<comment type="caution">
    <text evidence="5">The sequence shown here is derived from an EMBL/GenBank/DDBJ whole genome shotgun (WGS) entry which is preliminary data.</text>
</comment>
<dbReference type="Pfam" id="PF13012">
    <property type="entry name" value="MitMem_reg"/>
    <property type="match status" value="1"/>
</dbReference>